<keyword evidence="3" id="KW-1185">Reference proteome</keyword>
<dbReference type="PANTHER" id="PTHR21310:SF55">
    <property type="entry name" value="AMINOGLYCOSIDE PHOSPHOTRANSFERASE DOMAIN-CONTAINING PROTEIN"/>
    <property type="match status" value="1"/>
</dbReference>
<dbReference type="InterPro" id="IPR011009">
    <property type="entry name" value="Kinase-like_dom_sf"/>
</dbReference>
<dbReference type="PANTHER" id="PTHR21310">
    <property type="entry name" value="AMINOGLYCOSIDE PHOSPHOTRANSFERASE-RELATED-RELATED"/>
    <property type="match status" value="1"/>
</dbReference>
<sequence length="284" mass="32515">MPARFPETTFVEAPPETVNTAKAKPTTCQVLATKPGCEVWALGSRRILKSKEWYPGCEIDAENTRYVRTICDIPIPDILTSWTDDDRFMTVQDRINGTELERVIPSLTKDDLVRIGNQLGQHLLKLRETTDERMRMLDGRMVIDRRLLKPLQNDHLHGNITTDQHVRDALQSRISGTVERGIVTGLMNRMPTALPFTFSHSDLHEGNIMVKDGQFTGLIDWEVAGFYPVWWDYVNCCELIGDYLPAELRHDDAVEWFRVYNAIREHPEAAETKALALEYLGQSF</sequence>
<evidence type="ECO:0000313" key="3">
    <source>
        <dbReference type="Proteomes" id="UP001305414"/>
    </source>
</evidence>
<reference evidence="2 3" key="1">
    <citation type="submission" date="2023-10" db="EMBL/GenBank/DDBJ databases">
        <title>Draft genome sequence of Xylaria bambusicola isolate GMP-LS, the root and basal stem rot pathogen of sugarcane in Indonesia.</title>
        <authorList>
            <person name="Selvaraj P."/>
            <person name="Muralishankar V."/>
            <person name="Muruganantham S."/>
            <person name="Sp S."/>
            <person name="Haryani S."/>
            <person name="Lau K.J.X."/>
            <person name="Naqvi N.I."/>
        </authorList>
    </citation>
    <scope>NUCLEOTIDE SEQUENCE [LARGE SCALE GENOMIC DNA]</scope>
    <source>
        <strain evidence="2">GMP-LS</strain>
    </source>
</reference>
<gene>
    <name evidence="2" type="ORF">RRF57_009146</name>
</gene>
<proteinExistence type="predicted"/>
<dbReference type="Pfam" id="PF01636">
    <property type="entry name" value="APH"/>
    <property type="match status" value="1"/>
</dbReference>
<feature type="domain" description="Aminoglycoside phosphotransferase" evidence="1">
    <location>
        <begin position="73"/>
        <end position="265"/>
    </location>
</feature>
<dbReference type="SUPFAM" id="SSF56112">
    <property type="entry name" value="Protein kinase-like (PK-like)"/>
    <property type="match status" value="1"/>
</dbReference>
<dbReference type="Proteomes" id="UP001305414">
    <property type="component" value="Unassembled WGS sequence"/>
</dbReference>
<name>A0AAN7UQH2_9PEZI</name>
<dbReference type="InterPro" id="IPR002575">
    <property type="entry name" value="Aminoglycoside_PTrfase"/>
</dbReference>
<evidence type="ECO:0000313" key="2">
    <source>
        <dbReference type="EMBL" id="KAK5633432.1"/>
    </source>
</evidence>
<dbReference type="EMBL" id="JAWHQM010000032">
    <property type="protein sequence ID" value="KAK5633432.1"/>
    <property type="molecule type" value="Genomic_DNA"/>
</dbReference>
<dbReference type="Gene3D" id="3.30.200.150">
    <property type="match status" value="1"/>
</dbReference>
<protein>
    <recommendedName>
        <fullName evidence="1">Aminoglycoside phosphotransferase domain-containing protein</fullName>
    </recommendedName>
</protein>
<organism evidence="2 3">
    <name type="scientific">Xylaria bambusicola</name>
    <dbReference type="NCBI Taxonomy" id="326684"/>
    <lineage>
        <taxon>Eukaryota</taxon>
        <taxon>Fungi</taxon>
        <taxon>Dikarya</taxon>
        <taxon>Ascomycota</taxon>
        <taxon>Pezizomycotina</taxon>
        <taxon>Sordariomycetes</taxon>
        <taxon>Xylariomycetidae</taxon>
        <taxon>Xylariales</taxon>
        <taxon>Xylariaceae</taxon>
        <taxon>Xylaria</taxon>
    </lineage>
</organism>
<dbReference type="CDD" id="cd05120">
    <property type="entry name" value="APH_ChoK_like"/>
    <property type="match status" value="1"/>
</dbReference>
<dbReference type="InterPro" id="IPR051678">
    <property type="entry name" value="AGP_Transferase"/>
</dbReference>
<accession>A0AAN7UQH2</accession>
<evidence type="ECO:0000259" key="1">
    <source>
        <dbReference type="Pfam" id="PF01636"/>
    </source>
</evidence>
<dbReference type="AlphaFoldDB" id="A0AAN7UQH2"/>
<comment type="caution">
    <text evidence="2">The sequence shown here is derived from an EMBL/GenBank/DDBJ whole genome shotgun (WGS) entry which is preliminary data.</text>
</comment>
<dbReference type="Gene3D" id="3.90.1200.10">
    <property type="match status" value="1"/>
</dbReference>